<keyword evidence="3" id="KW-1185">Reference proteome</keyword>
<organism evidence="2 3">
    <name type="scientific">Shewanella schlegeliana</name>
    <dbReference type="NCBI Taxonomy" id="190308"/>
    <lineage>
        <taxon>Bacteria</taxon>
        <taxon>Pseudomonadati</taxon>
        <taxon>Pseudomonadota</taxon>
        <taxon>Gammaproteobacteria</taxon>
        <taxon>Alteromonadales</taxon>
        <taxon>Shewanellaceae</taxon>
        <taxon>Shewanella</taxon>
    </lineage>
</organism>
<gene>
    <name evidence="2" type="ORF">JMA39_08755</name>
</gene>
<sequence>MTISQDFMSYQRSIGKSLKVEENRIRELIGKEHWLTDGEHKEQLLRDALDNVLPEVYRVGTGFVCYPSNETSSGQLDILITSKSSPTLYKKGALHFVTASSVRAIIEVKTKISKGKKLISVISKLSQQIKSIRATNPDCWAGLFIYDKGRLKGSDVLAVLQSVTANDPAGAINCVAIGENKFIRFWENGHRQSRLEQRPIWHSYELNSLAHSYFISNIIEQCSETIDDHRAQTLFPLRGEFGKEQLRSHYAFLGESSIAQFEAHS</sequence>
<comment type="caution">
    <text evidence="2">The sequence shown here is derived from an EMBL/GenBank/DDBJ whole genome shotgun (WGS) entry which is preliminary data.</text>
</comment>
<dbReference type="Pfam" id="PF20247">
    <property type="entry name" value="DUF6602"/>
    <property type="match status" value="1"/>
</dbReference>
<dbReference type="EMBL" id="JAESVD010000004">
    <property type="protein sequence ID" value="MBL4913230.1"/>
    <property type="molecule type" value="Genomic_DNA"/>
</dbReference>
<reference evidence="2 3" key="1">
    <citation type="submission" date="2021-01" db="EMBL/GenBank/DDBJ databases">
        <title>Genome sequence of Shewanella schlegeliana JCM 11561.</title>
        <authorList>
            <person name="Zhang H."/>
            <person name="Li C."/>
        </authorList>
    </citation>
    <scope>NUCLEOTIDE SEQUENCE [LARGE SCALE GENOMIC DNA]</scope>
    <source>
        <strain evidence="2 3">JCM 11561</strain>
    </source>
</reference>
<feature type="domain" description="DUF6602" evidence="1">
    <location>
        <begin position="32"/>
        <end position="126"/>
    </location>
</feature>
<accession>A0ABS1SXE9</accession>
<dbReference type="InterPro" id="IPR046537">
    <property type="entry name" value="DUF6602"/>
</dbReference>
<protein>
    <recommendedName>
        <fullName evidence="1">DUF6602 domain-containing protein</fullName>
    </recommendedName>
</protein>
<evidence type="ECO:0000313" key="3">
    <source>
        <dbReference type="Proteomes" id="UP000604898"/>
    </source>
</evidence>
<dbReference type="CDD" id="cd21173">
    <property type="entry name" value="NucC-like"/>
    <property type="match status" value="1"/>
</dbReference>
<dbReference type="RefSeq" id="WP_202721502.1">
    <property type="nucleotide sequence ID" value="NZ_BPEX01000003.1"/>
</dbReference>
<evidence type="ECO:0000313" key="2">
    <source>
        <dbReference type="EMBL" id="MBL4913230.1"/>
    </source>
</evidence>
<name>A0ABS1SXE9_9GAMM</name>
<proteinExistence type="predicted"/>
<dbReference type="Proteomes" id="UP000604898">
    <property type="component" value="Unassembled WGS sequence"/>
</dbReference>
<evidence type="ECO:0000259" key="1">
    <source>
        <dbReference type="Pfam" id="PF20247"/>
    </source>
</evidence>